<organism evidence="1">
    <name type="scientific">Lepeophtheirus salmonis</name>
    <name type="common">Salmon louse</name>
    <name type="synonym">Caligus salmonis</name>
    <dbReference type="NCBI Taxonomy" id="72036"/>
    <lineage>
        <taxon>Eukaryota</taxon>
        <taxon>Metazoa</taxon>
        <taxon>Ecdysozoa</taxon>
        <taxon>Arthropoda</taxon>
        <taxon>Crustacea</taxon>
        <taxon>Multicrustacea</taxon>
        <taxon>Hexanauplia</taxon>
        <taxon>Copepoda</taxon>
        <taxon>Siphonostomatoida</taxon>
        <taxon>Caligidae</taxon>
        <taxon>Lepeophtheirus</taxon>
    </lineage>
</organism>
<proteinExistence type="predicted"/>
<dbReference type="AlphaFoldDB" id="A0A0K2U4N6"/>
<name>A0A0K2U4N6_LEPSM</name>
<dbReference type="EMBL" id="HACA01015822">
    <property type="protein sequence ID" value="CDW33183.1"/>
    <property type="molecule type" value="Transcribed_RNA"/>
</dbReference>
<protein>
    <submittedName>
        <fullName evidence="1">Uncharacterized protein</fullName>
    </submittedName>
</protein>
<evidence type="ECO:0000313" key="1">
    <source>
        <dbReference type="EMBL" id="CDW33183.1"/>
    </source>
</evidence>
<feature type="non-terminal residue" evidence="1">
    <location>
        <position position="1"/>
    </location>
</feature>
<reference evidence="1" key="1">
    <citation type="submission" date="2014-05" db="EMBL/GenBank/DDBJ databases">
        <authorList>
            <person name="Chronopoulou M."/>
        </authorList>
    </citation>
    <scope>NUCLEOTIDE SEQUENCE</scope>
    <source>
        <tissue evidence="1">Whole organism</tissue>
    </source>
</reference>
<sequence length="42" mass="5172">KFFRNFFFLIFRNFFFQKIKPPPKLILRTPLITYIECLETGS</sequence>
<accession>A0A0K2U4N6</accession>